<keyword evidence="5 8" id="KW-0863">Zinc-finger</keyword>
<dbReference type="PANTHER" id="PTHR22770">
    <property type="entry name" value="UBIQUITIN CONJUGATING ENZYME 7 INTERACTING PROTEIN-RELATED"/>
    <property type="match status" value="1"/>
</dbReference>
<dbReference type="CDD" id="cd22585">
    <property type="entry name" value="Rcat_RBR_DEAH12-like"/>
    <property type="match status" value="1"/>
</dbReference>
<dbReference type="AlphaFoldDB" id="A0A6A6Z1G3"/>
<reference evidence="13" key="3">
    <citation type="submission" date="2025-04" db="UniProtKB">
        <authorList>
            <consortium name="RefSeq"/>
        </authorList>
    </citation>
    <scope>IDENTIFICATION</scope>
    <source>
        <strain evidence="13">CBS 304.34</strain>
    </source>
</reference>
<dbReference type="InterPro" id="IPR013087">
    <property type="entry name" value="Znf_C2H2_type"/>
</dbReference>
<evidence type="ECO:0000256" key="4">
    <source>
        <dbReference type="ARBA" id="ARBA00022737"/>
    </source>
</evidence>
<evidence type="ECO:0000256" key="3">
    <source>
        <dbReference type="ARBA" id="ARBA00022723"/>
    </source>
</evidence>
<comment type="pathway">
    <text evidence="1">Protein modification; protein ubiquitination.</text>
</comment>
<keyword evidence="4" id="KW-0677">Repeat</keyword>
<dbReference type="InterPro" id="IPR002867">
    <property type="entry name" value="IBR_dom"/>
</dbReference>
<dbReference type="InterPro" id="IPR051628">
    <property type="entry name" value="LUBAC_E3_Ligases"/>
</dbReference>
<dbReference type="Pfam" id="PF18044">
    <property type="entry name" value="zf-CCCH_4"/>
    <property type="match status" value="1"/>
</dbReference>
<evidence type="ECO:0000256" key="7">
    <source>
        <dbReference type="ARBA" id="ARBA00022833"/>
    </source>
</evidence>
<keyword evidence="2" id="KW-0808">Transferase</keyword>
<name>A0A6A6Z1G3_9PEZI</name>
<reference evidence="13" key="2">
    <citation type="submission" date="2020-04" db="EMBL/GenBank/DDBJ databases">
        <authorList>
            <consortium name="NCBI Genome Project"/>
        </authorList>
    </citation>
    <scope>NUCLEOTIDE SEQUENCE</scope>
    <source>
        <strain evidence="13">CBS 304.34</strain>
    </source>
</reference>
<dbReference type="Pfam" id="PF22191">
    <property type="entry name" value="IBR_1"/>
    <property type="match status" value="1"/>
</dbReference>
<feature type="domain" description="C3H1-type" evidence="9">
    <location>
        <begin position="1"/>
        <end position="25"/>
    </location>
</feature>
<dbReference type="GO" id="GO:0000151">
    <property type="term" value="C:ubiquitin ligase complex"/>
    <property type="evidence" value="ECO:0007669"/>
    <property type="project" value="TreeGrafter"/>
</dbReference>
<keyword evidence="3 8" id="KW-0479">Metal-binding</keyword>
<dbReference type="Pfam" id="PF01485">
    <property type="entry name" value="IBR"/>
    <property type="match status" value="1"/>
</dbReference>
<dbReference type="OrthoDB" id="10009520at2759"/>
<dbReference type="GO" id="GO:0043130">
    <property type="term" value="F:ubiquitin binding"/>
    <property type="evidence" value="ECO:0007669"/>
    <property type="project" value="TreeGrafter"/>
</dbReference>
<dbReference type="PROSITE" id="PS50103">
    <property type="entry name" value="ZF_C3H1"/>
    <property type="match status" value="1"/>
</dbReference>
<evidence type="ECO:0008006" key="14">
    <source>
        <dbReference type="Google" id="ProtNLM"/>
    </source>
</evidence>
<evidence type="ECO:0000313" key="12">
    <source>
        <dbReference type="Proteomes" id="UP000504636"/>
    </source>
</evidence>
<keyword evidence="6" id="KW-0833">Ubl conjugation pathway</keyword>
<dbReference type="GO" id="GO:0008270">
    <property type="term" value="F:zinc ion binding"/>
    <property type="evidence" value="ECO:0007669"/>
    <property type="project" value="UniProtKB-KW"/>
</dbReference>
<dbReference type="Gene3D" id="1.20.120.1750">
    <property type="match status" value="1"/>
</dbReference>
<dbReference type="InterPro" id="IPR044066">
    <property type="entry name" value="TRIAD_supradom"/>
</dbReference>
<proteinExistence type="predicted"/>
<dbReference type="GO" id="GO:0043161">
    <property type="term" value="P:proteasome-mediated ubiquitin-dependent protein catabolic process"/>
    <property type="evidence" value="ECO:0007669"/>
    <property type="project" value="TreeGrafter"/>
</dbReference>
<dbReference type="GO" id="GO:0004842">
    <property type="term" value="F:ubiquitin-protein transferase activity"/>
    <property type="evidence" value="ECO:0007669"/>
    <property type="project" value="TreeGrafter"/>
</dbReference>
<dbReference type="SMART" id="SM00647">
    <property type="entry name" value="IBR"/>
    <property type="match status" value="2"/>
</dbReference>
<evidence type="ECO:0000256" key="2">
    <source>
        <dbReference type="ARBA" id="ARBA00022679"/>
    </source>
</evidence>
<dbReference type="InterPro" id="IPR041367">
    <property type="entry name" value="Znf-CCCH_4"/>
</dbReference>
<dbReference type="GO" id="GO:0097039">
    <property type="term" value="P:protein linear polyubiquitination"/>
    <property type="evidence" value="ECO:0007669"/>
    <property type="project" value="TreeGrafter"/>
</dbReference>
<evidence type="ECO:0000256" key="8">
    <source>
        <dbReference type="PROSITE-ProRule" id="PRU00723"/>
    </source>
</evidence>
<evidence type="ECO:0000256" key="6">
    <source>
        <dbReference type="ARBA" id="ARBA00022786"/>
    </source>
</evidence>
<evidence type="ECO:0000256" key="1">
    <source>
        <dbReference type="ARBA" id="ARBA00004906"/>
    </source>
</evidence>
<sequence>MTVCRFFLQGRCVKGNSCSFSHDVGAAPVPPALPDIQGLNLRRDHDDFSREYSGVYAQFEDGGRVSKVNLPSDFSSIRMSGLAADSTPASVSTLIGSFGFEVPARSVRILRLGEIASALVKVEDPLFAKSFCAIVKSRPDAQGPVFEVQSIPSSTTSRAAGRRVSCNKVHISWHKPTRAVWMNFGNEDIAKRASERFNSGLYKILGQKVSADPPNHSPSRGRNPVAWTLTLKGVPSYATKSNIEDSIFLRQDRPRHYELGKCGEFFSTETTAVFVESLFANIGPNEFHWDPSQSHGKRFKVVARFEEEADARESVRTLHDQSQGFLNTGKLTVQLVNSAKFKISTMIYDALEEQLAIHAKEWRQAHLQYKVYRNTDPLQLFTTLKVEGESTKDVSNATNLLERTIGGETIEDAGMPVWSAALSSNGTTYRLIKQIQDEHGILLIRNKAKKHLKFFGPHEKYPIVLEAVLRAIKSDPIATHAIELDPADFLWACSGGLRRIISALGDDAVAFDVVSRPKRIIITGTEEQYLSALIMIQRKDAHVEPPDASLANEDCTVCWTEADNPIRTNCSHIYCLECFGDMCVAAGSQDKEFSLNCQGDMGNCGKVFTLLELQNHLSSNTFEEVLEASLKSYISRRPQDFHNCPTPDCGYTYRVTPNANTHTCQNCLEVTCTACHGQHGSMSCAAYKDLKSGGVEAFEQFKRENGIKDCPICKTPIEKTEGCDHMTCGGCKTHICWVCLKTFKDSRACYAHMNEAHGGIGLDHLRDIW</sequence>
<protein>
    <recommendedName>
        <fullName evidence="14">Ariadne RING finger</fullName>
    </recommendedName>
</protein>
<evidence type="ECO:0000256" key="5">
    <source>
        <dbReference type="ARBA" id="ARBA00022771"/>
    </source>
</evidence>
<gene>
    <name evidence="11 13" type="ORF">BDZ99DRAFT_554405</name>
</gene>
<dbReference type="InterPro" id="IPR000571">
    <property type="entry name" value="Znf_CCCH"/>
</dbReference>
<dbReference type="PROSITE" id="PS51873">
    <property type="entry name" value="TRIAD"/>
    <property type="match status" value="1"/>
</dbReference>
<dbReference type="GeneID" id="54468019"/>
<dbReference type="PROSITE" id="PS00028">
    <property type="entry name" value="ZINC_FINGER_C2H2_1"/>
    <property type="match status" value="1"/>
</dbReference>
<evidence type="ECO:0000313" key="11">
    <source>
        <dbReference type="EMBL" id="KAF2814124.1"/>
    </source>
</evidence>
<feature type="domain" description="RING-type" evidence="10">
    <location>
        <begin position="551"/>
        <end position="768"/>
    </location>
</feature>
<evidence type="ECO:0000259" key="9">
    <source>
        <dbReference type="PROSITE" id="PS50103"/>
    </source>
</evidence>
<accession>A0A6A6Z1G3</accession>
<dbReference type="EMBL" id="MU003695">
    <property type="protein sequence ID" value="KAF2814124.1"/>
    <property type="molecule type" value="Genomic_DNA"/>
</dbReference>
<keyword evidence="7 8" id="KW-0862">Zinc</keyword>
<dbReference type="PANTHER" id="PTHR22770:SF13">
    <property type="entry name" value="RING-TYPE DOMAIN-CONTAINING PROTEIN"/>
    <property type="match status" value="1"/>
</dbReference>
<evidence type="ECO:0000313" key="13">
    <source>
        <dbReference type="RefSeq" id="XP_033581088.1"/>
    </source>
</evidence>
<reference evidence="11 13" key="1">
    <citation type="journal article" date="2020" name="Stud. Mycol.">
        <title>101 Dothideomycetes genomes: a test case for predicting lifestyles and emergence of pathogens.</title>
        <authorList>
            <person name="Haridas S."/>
            <person name="Albert R."/>
            <person name="Binder M."/>
            <person name="Bloem J."/>
            <person name="Labutti K."/>
            <person name="Salamov A."/>
            <person name="Andreopoulos B."/>
            <person name="Baker S."/>
            <person name="Barry K."/>
            <person name="Bills G."/>
            <person name="Bluhm B."/>
            <person name="Cannon C."/>
            <person name="Castanera R."/>
            <person name="Culley D."/>
            <person name="Daum C."/>
            <person name="Ezra D."/>
            <person name="Gonzalez J."/>
            <person name="Henrissat B."/>
            <person name="Kuo A."/>
            <person name="Liang C."/>
            <person name="Lipzen A."/>
            <person name="Lutzoni F."/>
            <person name="Magnuson J."/>
            <person name="Mondo S."/>
            <person name="Nolan M."/>
            <person name="Ohm R."/>
            <person name="Pangilinan J."/>
            <person name="Park H.-J."/>
            <person name="Ramirez L."/>
            <person name="Alfaro M."/>
            <person name="Sun H."/>
            <person name="Tritt A."/>
            <person name="Yoshinaga Y."/>
            <person name="Zwiers L.-H."/>
            <person name="Turgeon B."/>
            <person name="Goodwin S."/>
            <person name="Spatafora J."/>
            <person name="Crous P."/>
            <person name="Grigoriev I."/>
        </authorList>
    </citation>
    <scope>NUCLEOTIDE SEQUENCE</scope>
    <source>
        <strain evidence="11 13">CBS 304.34</strain>
    </source>
</reference>
<dbReference type="CDD" id="cd20335">
    <property type="entry name" value="BRcat_RBR"/>
    <property type="match status" value="1"/>
</dbReference>
<evidence type="ECO:0000259" key="10">
    <source>
        <dbReference type="PROSITE" id="PS51873"/>
    </source>
</evidence>
<organism evidence="11">
    <name type="scientific">Mytilinidion resinicola</name>
    <dbReference type="NCBI Taxonomy" id="574789"/>
    <lineage>
        <taxon>Eukaryota</taxon>
        <taxon>Fungi</taxon>
        <taxon>Dikarya</taxon>
        <taxon>Ascomycota</taxon>
        <taxon>Pezizomycotina</taxon>
        <taxon>Dothideomycetes</taxon>
        <taxon>Pleosporomycetidae</taxon>
        <taxon>Mytilinidiales</taxon>
        <taxon>Mytilinidiaceae</taxon>
        <taxon>Mytilinidion</taxon>
    </lineage>
</organism>
<dbReference type="SUPFAM" id="SSF57850">
    <property type="entry name" value="RING/U-box"/>
    <property type="match status" value="2"/>
</dbReference>
<dbReference type="RefSeq" id="XP_033581088.1">
    <property type="nucleotide sequence ID" value="XM_033727126.1"/>
</dbReference>
<dbReference type="InterPro" id="IPR036855">
    <property type="entry name" value="Znf_CCCH_sf"/>
</dbReference>
<dbReference type="Proteomes" id="UP000504636">
    <property type="component" value="Unplaced"/>
</dbReference>
<dbReference type="Gene3D" id="4.10.1000.10">
    <property type="entry name" value="Zinc finger, CCCH-type"/>
    <property type="match status" value="1"/>
</dbReference>
<keyword evidence="12" id="KW-1185">Reference proteome</keyword>
<feature type="zinc finger region" description="C3H1-type" evidence="8">
    <location>
        <begin position="1"/>
        <end position="25"/>
    </location>
</feature>
<dbReference type="SUPFAM" id="SSF90229">
    <property type="entry name" value="CCCH zinc finger"/>
    <property type="match status" value="1"/>
</dbReference>